<dbReference type="OrthoDB" id="194443at2759"/>
<comment type="caution">
    <text evidence="3">The sequence shown here is derived from an EMBL/GenBank/DDBJ whole genome shotgun (WGS) entry which is preliminary data.</text>
</comment>
<sequence length="177" mass="20460">MAHRFDRVPESDNDSLSDSNESNDGTFYGSSDNTMPPEGISIPSPYFVRKLHEMGLKYFGHRETACAELQIRALGRPDSAPQSFYVHREYLTSQSQYFVRLFNRVEEANSVIPIEIPSPETFEPLLEYLYTGDGDKWYDTITLENYDGVYHNIRYLGLGIAAMNIWLDFYKTQVEEM</sequence>
<proteinExistence type="predicted"/>
<feature type="compositionally biased region" description="Basic and acidic residues" evidence="1">
    <location>
        <begin position="1"/>
        <end position="10"/>
    </location>
</feature>
<evidence type="ECO:0000259" key="2">
    <source>
        <dbReference type="PROSITE" id="PS50097"/>
    </source>
</evidence>
<evidence type="ECO:0000313" key="3">
    <source>
        <dbReference type="EMBL" id="CAG8625801.1"/>
    </source>
</evidence>
<feature type="compositionally biased region" description="Low complexity" evidence="1">
    <location>
        <begin position="14"/>
        <end position="24"/>
    </location>
</feature>
<feature type="domain" description="BTB" evidence="2">
    <location>
        <begin position="67"/>
        <end position="133"/>
    </location>
</feature>
<dbReference type="InterPro" id="IPR000210">
    <property type="entry name" value="BTB/POZ_dom"/>
</dbReference>
<accession>A0A9N9D302</accession>
<reference evidence="3" key="1">
    <citation type="submission" date="2021-06" db="EMBL/GenBank/DDBJ databases">
        <authorList>
            <person name="Kallberg Y."/>
            <person name="Tangrot J."/>
            <person name="Rosling A."/>
        </authorList>
    </citation>
    <scope>NUCLEOTIDE SEQUENCE</scope>
    <source>
        <strain evidence="3">CL551</strain>
    </source>
</reference>
<dbReference type="Pfam" id="PF00651">
    <property type="entry name" value="BTB"/>
    <property type="match status" value="1"/>
</dbReference>
<dbReference type="PROSITE" id="PS50097">
    <property type="entry name" value="BTB"/>
    <property type="match status" value="1"/>
</dbReference>
<feature type="region of interest" description="Disordered" evidence="1">
    <location>
        <begin position="1"/>
        <end position="39"/>
    </location>
</feature>
<dbReference type="CDD" id="cd18186">
    <property type="entry name" value="BTB_POZ_ZBTB_KLHL-like"/>
    <property type="match status" value="1"/>
</dbReference>
<dbReference type="SUPFAM" id="SSF54695">
    <property type="entry name" value="POZ domain"/>
    <property type="match status" value="1"/>
</dbReference>
<evidence type="ECO:0000256" key="1">
    <source>
        <dbReference type="SAM" id="MobiDB-lite"/>
    </source>
</evidence>
<keyword evidence="4" id="KW-1185">Reference proteome</keyword>
<evidence type="ECO:0000313" key="4">
    <source>
        <dbReference type="Proteomes" id="UP000789342"/>
    </source>
</evidence>
<dbReference type="InterPro" id="IPR011333">
    <property type="entry name" value="SKP1/BTB/POZ_sf"/>
</dbReference>
<dbReference type="AlphaFoldDB" id="A0A9N9D302"/>
<dbReference type="EMBL" id="CAJVPV010008041">
    <property type="protein sequence ID" value="CAG8625801.1"/>
    <property type="molecule type" value="Genomic_DNA"/>
</dbReference>
<dbReference type="Proteomes" id="UP000789342">
    <property type="component" value="Unassembled WGS sequence"/>
</dbReference>
<name>A0A9N9D302_9GLOM</name>
<dbReference type="Gene3D" id="3.30.710.10">
    <property type="entry name" value="Potassium Channel Kv1.1, Chain A"/>
    <property type="match status" value="1"/>
</dbReference>
<gene>
    <name evidence="3" type="ORF">AMORRO_LOCUS8865</name>
</gene>
<organism evidence="3 4">
    <name type="scientific">Acaulospora morrowiae</name>
    <dbReference type="NCBI Taxonomy" id="94023"/>
    <lineage>
        <taxon>Eukaryota</taxon>
        <taxon>Fungi</taxon>
        <taxon>Fungi incertae sedis</taxon>
        <taxon>Mucoromycota</taxon>
        <taxon>Glomeromycotina</taxon>
        <taxon>Glomeromycetes</taxon>
        <taxon>Diversisporales</taxon>
        <taxon>Acaulosporaceae</taxon>
        <taxon>Acaulospora</taxon>
    </lineage>
</organism>
<protein>
    <submittedName>
        <fullName evidence="3">13942_t:CDS:1</fullName>
    </submittedName>
</protein>